<organism evidence="2 3">
    <name type="scientific">Trapa natans</name>
    <name type="common">Water chestnut</name>
    <dbReference type="NCBI Taxonomy" id="22666"/>
    <lineage>
        <taxon>Eukaryota</taxon>
        <taxon>Viridiplantae</taxon>
        <taxon>Streptophyta</taxon>
        <taxon>Embryophyta</taxon>
        <taxon>Tracheophyta</taxon>
        <taxon>Spermatophyta</taxon>
        <taxon>Magnoliopsida</taxon>
        <taxon>eudicotyledons</taxon>
        <taxon>Gunneridae</taxon>
        <taxon>Pentapetalae</taxon>
        <taxon>rosids</taxon>
        <taxon>malvids</taxon>
        <taxon>Myrtales</taxon>
        <taxon>Lythraceae</taxon>
        <taxon>Trapa</taxon>
    </lineage>
</organism>
<comment type="caution">
    <text evidence="2">The sequence shown here is derived from an EMBL/GenBank/DDBJ whole genome shotgun (WGS) entry which is preliminary data.</text>
</comment>
<proteinExistence type="predicted"/>
<reference evidence="2 3" key="1">
    <citation type="journal article" date="2023" name="Hortic Res">
        <title>Pangenome of water caltrop reveals structural variations and asymmetric subgenome divergence after allopolyploidization.</title>
        <authorList>
            <person name="Zhang X."/>
            <person name="Chen Y."/>
            <person name="Wang L."/>
            <person name="Yuan Y."/>
            <person name="Fang M."/>
            <person name="Shi L."/>
            <person name="Lu R."/>
            <person name="Comes H.P."/>
            <person name="Ma Y."/>
            <person name="Chen Y."/>
            <person name="Huang G."/>
            <person name="Zhou Y."/>
            <person name="Zheng Z."/>
            <person name="Qiu Y."/>
        </authorList>
    </citation>
    <scope>NUCLEOTIDE SEQUENCE [LARGE SCALE GENOMIC DNA]</scope>
    <source>
        <strain evidence="2">F231</strain>
    </source>
</reference>
<evidence type="ECO:0000313" key="2">
    <source>
        <dbReference type="EMBL" id="KAK4778981.1"/>
    </source>
</evidence>
<sequence length="52" mass="5469">MPTTSLGHNQKDNTQVTCPSDVPKATPPPLSSIQAMAPYLTTLKQTEAGTAE</sequence>
<evidence type="ECO:0000313" key="3">
    <source>
        <dbReference type="Proteomes" id="UP001346149"/>
    </source>
</evidence>
<dbReference type="EMBL" id="JAXQNO010000017">
    <property type="protein sequence ID" value="KAK4778981.1"/>
    <property type="molecule type" value="Genomic_DNA"/>
</dbReference>
<dbReference type="Proteomes" id="UP001346149">
    <property type="component" value="Unassembled WGS sequence"/>
</dbReference>
<name>A0AAN7QW44_TRANT</name>
<accession>A0AAN7QW44</accession>
<feature type="region of interest" description="Disordered" evidence="1">
    <location>
        <begin position="1"/>
        <end position="34"/>
    </location>
</feature>
<gene>
    <name evidence="2" type="ORF">SAY86_006509</name>
</gene>
<dbReference type="AlphaFoldDB" id="A0AAN7QW44"/>
<evidence type="ECO:0000256" key="1">
    <source>
        <dbReference type="SAM" id="MobiDB-lite"/>
    </source>
</evidence>
<protein>
    <submittedName>
        <fullName evidence="2">Uncharacterized protein</fullName>
    </submittedName>
</protein>
<feature type="compositionally biased region" description="Polar residues" evidence="1">
    <location>
        <begin position="1"/>
        <end position="18"/>
    </location>
</feature>
<keyword evidence="3" id="KW-1185">Reference proteome</keyword>